<proteinExistence type="predicted"/>
<gene>
    <name evidence="2" type="ORF">CURHAP_LOCUS8348</name>
</gene>
<name>A0A6J5TQI7_PRUAR</name>
<protein>
    <submittedName>
        <fullName evidence="2">Uncharacterized protein</fullName>
    </submittedName>
</protein>
<feature type="region of interest" description="Disordered" evidence="1">
    <location>
        <begin position="32"/>
        <end position="53"/>
    </location>
</feature>
<dbReference type="AlphaFoldDB" id="A0A6J5TQI7"/>
<dbReference type="Proteomes" id="UP000507222">
    <property type="component" value="Unassembled WGS sequence"/>
</dbReference>
<dbReference type="EMBL" id="CAEKDK010000001">
    <property type="protein sequence ID" value="CAB4266103.1"/>
    <property type="molecule type" value="Genomic_DNA"/>
</dbReference>
<evidence type="ECO:0000256" key="1">
    <source>
        <dbReference type="SAM" id="MobiDB-lite"/>
    </source>
</evidence>
<sequence length="114" mass="12584">MGLRGPGKNSGLNRENPDILIVMIAEKQIMRGGEEDKRDQNERERDGPSKACRGNKWHSATAPCSNVCAWFVPRKACILIEVVCWWVIAPPPQVGGRLRSICIGRQFILSAGVA</sequence>
<evidence type="ECO:0000313" key="2">
    <source>
        <dbReference type="EMBL" id="CAB4266103.1"/>
    </source>
</evidence>
<reference evidence="2 3" key="1">
    <citation type="submission" date="2020-05" db="EMBL/GenBank/DDBJ databases">
        <authorList>
            <person name="Campoy J."/>
            <person name="Schneeberger K."/>
            <person name="Spophaly S."/>
        </authorList>
    </citation>
    <scope>NUCLEOTIDE SEQUENCE [LARGE SCALE GENOMIC DNA]</scope>
    <source>
        <strain evidence="2">PruArmRojPasFocal</strain>
    </source>
</reference>
<feature type="compositionally biased region" description="Basic and acidic residues" evidence="1">
    <location>
        <begin position="32"/>
        <end position="48"/>
    </location>
</feature>
<evidence type="ECO:0000313" key="3">
    <source>
        <dbReference type="Proteomes" id="UP000507222"/>
    </source>
</evidence>
<organism evidence="2 3">
    <name type="scientific">Prunus armeniaca</name>
    <name type="common">Apricot</name>
    <name type="synonym">Armeniaca vulgaris</name>
    <dbReference type="NCBI Taxonomy" id="36596"/>
    <lineage>
        <taxon>Eukaryota</taxon>
        <taxon>Viridiplantae</taxon>
        <taxon>Streptophyta</taxon>
        <taxon>Embryophyta</taxon>
        <taxon>Tracheophyta</taxon>
        <taxon>Spermatophyta</taxon>
        <taxon>Magnoliopsida</taxon>
        <taxon>eudicotyledons</taxon>
        <taxon>Gunneridae</taxon>
        <taxon>Pentapetalae</taxon>
        <taxon>rosids</taxon>
        <taxon>fabids</taxon>
        <taxon>Rosales</taxon>
        <taxon>Rosaceae</taxon>
        <taxon>Amygdaloideae</taxon>
        <taxon>Amygdaleae</taxon>
        <taxon>Prunus</taxon>
    </lineage>
</organism>
<accession>A0A6J5TQI7</accession>